<dbReference type="OrthoDB" id="1375727at2"/>
<dbReference type="GO" id="GO:0015031">
    <property type="term" value="P:protein transport"/>
    <property type="evidence" value="ECO:0007669"/>
    <property type="project" value="UniProtKB-KW"/>
</dbReference>
<evidence type="ECO:0000256" key="1">
    <source>
        <dbReference type="ARBA" id="ARBA00004162"/>
    </source>
</evidence>
<protein>
    <submittedName>
        <fullName evidence="8">Biopolymer transporter ExbD</fullName>
    </submittedName>
</protein>
<sequence length="135" mass="14621">MGLKPENKIDPTFNMSSMTDMIFLLLVFFMLTSNFVTPSGLPIAVPSSKAAKKVMPKVYVSITKDLHYYVNEVEVPLSFLEDELRAVLPAKQEGVVVLTVDKDVSVQHLVNVAGIATGLKAKVSIATKPTATVGK</sequence>
<dbReference type="RefSeq" id="WP_126613358.1">
    <property type="nucleotide sequence ID" value="NZ_CP034562.1"/>
</dbReference>
<dbReference type="EMBL" id="CP034562">
    <property type="protein sequence ID" value="AZQ62129.1"/>
    <property type="molecule type" value="Genomic_DNA"/>
</dbReference>
<evidence type="ECO:0000313" key="8">
    <source>
        <dbReference type="EMBL" id="AZQ62129.1"/>
    </source>
</evidence>
<dbReference type="InterPro" id="IPR003400">
    <property type="entry name" value="ExbD"/>
</dbReference>
<comment type="similarity">
    <text evidence="2 7">Belongs to the ExbD/TolR family.</text>
</comment>
<dbReference type="Gene3D" id="3.30.420.270">
    <property type="match status" value="1"/>
</dbReference>
<dbReference type="PANTHER" id="PTHR30558">
    <property type="entry name" value="EXBD MEMBRANE COMPONENT OF PMF-DRIVEN MACROMOLECULE IMPORT SYSTEM"/>
    <property type="match status" value="1"/>
</dbReference>
<keyword evidence="5" id="KW-1133">Transmembrane helix</keyword>
<evidence type="ECO:0000313" key="9">
    <source>
        <dbReference type="Proteomes" id="UP000267268"/>
    </source>
</evidence>
<evidence type="ECO:0000256" key="2">
    <source>
        <dbReference type="ARBA" id="ARBA00005811"/>
    </source>
</evidence>
<dbReference type="Pfam" id="PF02472">
    <property type="entry name" value="ExbD"/>
    <property type="match status" value="1"/>
</dbReference>
<name>A0A3S9P1R0_9BACT</name>
<keyword evidence="9" id="KW-1185">Reference proteome</keyword>
<reference evidence="8 9" key="1">
    <citation type="submission" date="2018-12" db="EMBL/GenBank/DDBJ databases">
        <title>Flammeovirga pectinis sp. nov., isolated from the gut of the Korean scallop, Patinopecten yessoensis.</title>
        <authorList>
            <person name="Bae J.-W."/>
            <person name="Jeong Y.-S."/>
            <person name="Kang W."/>
        </authorList>
    </citation>
    <scope>NUCLEOTIDE SEQUENCE [LARGE SCALE GENOMIC DNA]</scope>
    <source>
        <strain evidence="8 9">L12M1</strain>
    </source>
</reference>
<evidence type="ECO:0000256" key="7">
    <source>
        <dbReference type="RuleBase" id="RU003879"/>
    </source>
</evidence>
<dbReference type="KEGG" id="fll:EI427_07725"/>
<organism evidence="8 9">
    <name type="scientific">Flammeovirga pectinis</name>
    <dbReference type="NCBI Taxonomy" id="2494373"/>
    <lineage>
        <taxon>Bacteria</taxon>
        <taxon>Pseudomonadati</taxon>
        <taxon>Bacteroidota</taxon>
        <taxon>Cytophagia</taxon>
        <taxon>Cytophagales</taxon>
        <taxon>Flammeovirgaceae</taxon>
        <taxon>Flammeovirga</taxon>
    </lineage>
</organism>
<keyword evidence="3" id="KW-1003">Cell membrane</keyword>
<dbReference type="GO" id="GO:0005886">
    <property type="term" value="C:plasma membrane"/>
    <property type="evidence" value="ECO:0007669"/>
    <property type="project" value="UniProtKB-SubCell"/>
</dbReference>
<gene>
    <name evidence="8" type="ORF">EI427_07725</name>
</gene>
<accession>A0A3S9P1R0</accession>
<dbReference type="GO" id="GO:0022857">
    <property type="term" value="F:transmembrane transporter activity"/>
    <property type="evidence" value="ECO:0007669"/>
    <property type="project" value="InterPro"/>
</dbReference>
<dbReference type="AlphaFoldDB" id="A0A3S9P1R0"/>
<dbReference type="Proteomes" id="UP000267268">
    <property type="component" value="Chromosome 1"/>
</dbReference>
<keyword evidence="4 7" id="KW-0812">Transmembrane</keyword>
<keyword evidence="7" id="KW-0813">Transport</keyword>
<comment type="subcellular location">
    <subcellularLocation>
        <location evidence="1">Cell membrane</location>
        <topology evidence="1">Single-pass membrane protein</topology>
    </subcellularLocation>
    <subcellularLocation>
        <location evidence="7">Cell membrane</location>
        <topology evidence="7">Single-pass type II membrane protein</topology>
    </subcellularLocation>
</comment>
<evidence type="ECO:0000256" key="5">
    <source>
        <dbReference type="ARBA" id="ARBA00022989"/>
    </source>
</evidence>
<evidence type="ECO:0000256" key="3">
    <source>
        <dbReference type="ARBA" id="ARBA00022475"/>
    </source>
</evidence>
<evidence type="ECO:0000256" key="4">
    <source>
        <dbReference type="ARBA" id="ARBA00022692"/>
    </source>
</evidence>
<keyword evidence="6" id="KW-0472">Membrane</keyword>
<proteinExistence type="inferred from homology"/>
<evidence type="ECO:0000256" key="6">
    <source>
        <dbReference type="ARBA" id="ARBA00023136"/>
    </source>
</evidence>
<keyword evidence="7" id="KW-0653">Protein transport</keyword>